<proteinExistence type="predicted"/>
<dbReference type="AlphaFoldDB" id="A0A151P5P0"/>
<dbReference type="EMBL" id="AKHW03000799">
    <property type="protein sequence ID" value="KYO44391.1"/>
    <property type="molecule type" value="Genomic_DNA"/>
</dbReference>
<gene>
    <name evidence="1" type="ORF">Y1Q_0014617</name>
</gene>
<reference evidence="1 2" key="1">
    <citation type="journal article" date="2012" name="Genome Biol.">
        <title>Sequencing three crocodilian genomes to illuminate the evolution of archosaurs and amniotes.</title>
        <authorList>
            <person name="St John J.A."/>
            <person name="Braun E.L."/>
            <person name="Isberg S.R."/>
            <person name="Miles L.G."/>
            <person name="Chong A.Y."/>
            <person name="Gongora J."/>
            <person name="Dalzell P."/>
            <person name="Moran C."/>
            <person name="Bed'hom B."/>
            <person name="Abzhanov A."/>
            <person name="Burgess S.C."/>
            <person name="Cooksey A.M."/>
            <person name="Castoe T.A."/>
            <person name="Crawford N.G."/>
            <person name="Densmore L.D."/>
            <person name="Drew J.C."/>
            <person name="Edwards S.V."/>
            <person name="Faircloth B.C."/>
            <person name="Fujita M.K."/>
            <person name="Greenwold M.J."/>
            <person name="Hoffmann F.G."/>
            <person name="Howard J.M."/>
            <person name="Iguchi T."/>
            <person name="Janes D.E."/>
            <person name="Khan S.Y."/>
            <person name="Kohno S."/>
            <person name="de Koning A.J."/>
            <person name="Lance S.L."/>
            <person name="McCarthy F.M."/>
            <person name="McCormack J.E."/>
            <person name="Merchant M.E."/>
            <person name="Peterson D.G."/>
            <person name="Pollock D.D."/>
            <person name="Pourmand N."/>
            <person name="Raney B.J."/>
            <person name="Roessler K.A."/>
            <person name="Sanford J.R."/>
            <person name="Sawyer R.H."/>
            <person name="Schmidt C.J."/>
            <person name="Triplett E.W."/>
            <person name="Tuberville T.D."/>
            <person name="Venegas-Anaya M."/>
            <person name="Howard J.T."/>
            <person name="Jarvis E.D."/>
            <person name="Guillette L.J.Jr."/>
            <person name="Glenn T.C."/>
            <person name="Green R.E."/>
            <person name="Ray D.A."/>
        </authorList>
    </citation>
    <scope>NUCLEOTIDE SEQUENCE [LARGE SCALE GENOMIC DNA]</scope>
    <source>
        <strain evidence="1">KSC_2009_1</strain>
    </source>
</reference>
<dbReference type="Proteomes" id="UP000050525">
    <property type="component" value="Unassembled WGS sequence"/>
</dbReference>
<protein>
    <submittedName>
        <fullName evidence="1">Uncharacterized protein</fullName>
    </submittedName>
</protein>
<organism evidence="1 2">
    <name type="scientific">Alligator mississippiensis</name>
    <name type="common">American alligator</name>
    <dbReference type="NCBI Taxonomy" id="8496"/>
    <lineage>
        <taxon>Eukaryota</taxon>
        <taxon>Metazoa</taxon>
        <taxon>Chordata</taxon>
        <taxon>Craniata</taxon>
        <taxon>Vertebrata</taxon>
        <taxon>Euteleostomi</taxon>
        <taxon>Archelosauria</taxon>
        <taxon>Archosauria</taxon>
        <taxon>Crocodylia</taxon>
        <taxon>Alligatoridae</taxon>
        <taxon>Alligatorinae</taxon>
        <taxon>Alligator</taxon>
    </lineage>
</organism>
<keyword evidence="2" id="KW-1185">Reference proteome</keyword>
<name>A0A151P5P0_ALLMI</name>
<evidence type="ECO:0000313" key="2">
    <source>
        <dbReference type="Proteomes" id="UP000050525"/>
    </source>
</evidence>
<sequence>MAAAYLGNPASAPAAPAIMHSSSEEAAYLNHPEEPLSPGSLYSRGETYAIDLEDGKGTWLGGQASI</sequence>
<evidence type="ECO:0000313" key="1">
    <source>
        <dbReference type="EMBL" id="KYO44391.1"/>
    </source>
</evidence>
<accession>A0A151P5P0</accession>
<comment type="caution">
    <text evidence="1">The sequence shown here is derived from an EMBL/GenBank/DDBJ whole genome shotgun (WGS) entry which is preliminary data.</text>
</comment>